<protein>
    <recommendedName>
        <fullName evidence="4">O-antigen ligase domain-containing protein</fullName>
    </recommendedName>
</protein>
<dbReference type="EMBL" id="CP079216">
    <property type="protein sequence ID" value="QXT62951.1"/>
    <property type="molecule type" value="Genomic_DNA"/>
</dbReference>
<feature type="transmembrane region" description="Helical" evidence="1">
    <location>
        <begin position="326"/>
        <end position="355"/>
    </location>
</feature>
<dbReference type="Proteomes" id="UP000824504">
    <property type="component" value="Chromosome"/>
</dbReference>
<dbReference type="PANTHER" id="PTHR37422:SF13">
    <property type="entry name" value="LIPOPOLYSACCHARIDE BIOSYNTHESIS PROTEIN PA4999-RELATED"/>
    <property type="match status" value="1"/>
</dbReference>
<keyword evidence="1" id="KW-0472">Membrane</keyword>
<evidence type="ECO:0000256" key="1">
    <source>
        <dbReference type="SAM" id="Phobius"/>
    </source>
</evidence>
<evidence type="ECO:0000313" key="2">
    <source>
        <dbReference type="EMBL" id="QXT62951.1"/>
    </source>
</evidence>
<feature type="transmembrane region" description="Helical" evidence="1">
    <location>
        <begin position="60"/>
        <end position="82"/>
    </location>
</feature>
<dbReference type="PANTHER" id="PTHR37422">
    <property type="entry name" value="TEICHURONIC ACID BIOSYNTHESIS PROTEIN TUAE"/>
    <property type="match status" value="1"/>
</dbReference>
<organism evidence="2 3">
    <name type="scientific">Tessaracoccus palaemonis</name>
    <dbReference type="NCBI Taxonomy" id="2829499"/>
    <lineage>
        <taxon>Bacteria</taxon>
        <taxon>Bacillati</taxon>
        <taxon>Actinomycetota</taxon>
        <taxon>Actinomycetes</taxon>
        <taxon>Propionibacteriales</taxon>
        <taxon>Propionibacteriaceae</taxon>
        <taxon>Tessaracoccus</taxon>
    </lineage>
</organism>
<feature type="transmembrane region" description="Helical" evidence="1">
    <location>
        <begin position="88"/>
        <end position="106"/>
    </location>
</feature>
<proteinExistence type="predicted"/>
<keyword evidence="1" id="KW-0812">Transmembrane</keyword>
<keyword evidence="1" id="KW-1133">Transmembrane helix</keyword>
<name>A0ABX8SHZ1_9ACTN</name>
<evidence type="ECO:0000313" key="3">
    <source>
        <dbReference type="Proteomes" id="UP000824504"/>
    </source>
</evidence>
<feature type="transmembrane region" description="Helical" evidence="1">
    <location>
        <begin position="118"/>
        <end position="136"/>
    </location>
</feature>
<feature type="transmembrane region" description="Helical" evidence="1">
    <location>
        <begin position="171"/>
        <end position="200"/>
    </location>
</feature>
<accession>A0ABX8SHZ1</accession>
<evidence type="ECO:0008006" key="4">
    <source>
        <dbReference type="Google" id="ProtNLM"/>
    </source>
</evidence>
<feature type="transmembrane region" description="Helical" evidence="1">
    <location>
        <begin position="26"/>
        <end position="48"/>
    </location>
</feature>
<sequence>MAGTGQIQPLVFGIATFLPVRGLGPVVPFLGDLPINTIAAACLVVLGLTHHPTRKLNRPLLTVVGALLVGWLLVVTIGASQFAQVRRMGTIVLLFSIVWVISTGRIDLRSVSRGTMAGLLLWLGVSIVLLPVSDYAGRLTGVMGDPNGVGSVLLALGLASLQWYRPGRTRLLLLALLSFGVMLTWSRTSIFALGMAVIWALVGRHLGRILTVIAAVGSYFLYHFATTLMEARGWFVDREGSDELRDRLAQATQVLIDGSGWSGYGLGSAQVDVGGGFIMWFHNSYDAMRAEGGLIAIGLLALLLALLFLGIHLVPKDSRPTWAEAAVIAGLICAINIGYSLTQPALAVAIGIYLAHWIRARDAAPPQPTEVTA</sequence>
<dbReference type="RefSeq" id="WP_219082308.1">
    <property type="nucleotide sequence ID" value="NZ_CP079216.1"/>
</dbReference>
<reference evidence="2 3" key="1">
    <citation type="submission" date="2021-07" db="EMBL/GenBank/DDBJ databases">
        <title>complete genome sequencing of Tessaracoccus sp.J1M15.</title>
        <authorList>
            <person name="Bae J.-W."/>
            <person name="Kim D.-y."/>
        </authorList>
    </citation>
    <scope>NUCLEOTIDE SEQUENCE [LARGE SCALE GENOMIC DNA]</scope>
    <source>
        <strain evidence="2 3">J1M15</strain>
    </source>
</reference>
<gene>
    <name evidence="2" type="ORF">KDB89_00195</name>
</gene>
<feature type="transmembrane region" description="Helical" evidence="1">
    <location>
        <begin position="206"/>
        <end position="225"/>
    </location>
</feature>
<feature type="transmembrane region" description="Helical" evidence="1">
    <location>
        <begin position="294"/>
        <end position="314"/>
    </location>
</feature>
<keyword evidence="3" id="KW-1185">Reference proteome</keyword>
<dbReference type="InterPro" id="IPR051533">
    <property type="entry name" value="WaaL-like"/>
</dbReference>
<feature type="transmembrane region" description="Helical" evidence="1">
    <location>
        <begin position="148"/>
        <end position="164"/>
    </location>
</feature>